<accession>A0ABP7NL62</accession>
<keyword evidence="4" id="KW-1185">Reference proteome</keyword>
<evidence type="ECO:0000313" key="3">
    <source>
        <dbReference type="EMBL" id="GAA3947783.1"/>
    </source>
</evidence>
<dbReference type="Proteomes" id="UP001418444">
    <property type="component" value="Unassembled WGS sequence"/>
</dbReference>
<comment type="caution">
    <text evidence="3">The sequence shown here is derived from an EMBL/GenBank/DDBJ whole genome shotgun (WGS) entry which is preliminary data.</text>
</comment>
<feature type="domain" description="Alpha-L-arabinofuranosidase B catalytic" evidence="2">
    <location>
        <begin position="333"/>
        <end position="391"/>
    </location>
</feature>
<evidence type="ECO:0000256" key="1">
    <source>
        <dbReference type="SAM" id="SignalP"/>
    </source>
</evidence>
<feature type="domain" description="Alpha-L-arabinofuranosidase B catalytic" evidence="2">
    <location>
        <begin position="38"/>
        <end position="303"/>
    </location>
</feature>
<reference evidence="4" key="1">
    <citation type="journal article" date="2019" name="Int. J. Syst. Evol. Microbiol.">
        <title>The Global Catalogue of Microorganisms (GCM) 10K type strain sequencing project: providing services to taxonomists for standard genome sequencing and annotation.</title>
        <authorList>
            <consortium name="The Broad Institute Genomics Platform"/>
            <consortium name="The Broad Institute Genome Sequencing Center for Infectious Disease"/>
            <person name="Wu L."/>
            <person name="Ma J."/>
        </authorList>
    </citation>
    <scope>NUCLEOTIDE SEQUENCE [LARGE SCALE GENOMIC DNA]</scope>
    <source>
        <strain evidence="4">JCM 16923</strain>
    </source>
</reference>
<evidence type="ECO:0000259" key="2">
    <source>
        <dbReference type="Pfam" id="PF09206"/>
    </source>
</evidence>
<gene>
    <name evidence="3" type="ORF">GCM10022231_01010</name>
</gene>
<dbReference type="InterPro" id="IPR015289">
    <property type="entry name" value="A-L-arabinofuranosidase_B_cat"/>
</dbReference>
<feature type="signal peptide" evidence="1">
    <location>
        <begin position="1"/>
        <end position="28"/>
    </location>
</feature>
<proteinExistence type="predicted"/>
<evidence type="ECO:0000313" key="4">
    <source>
        <dbReference type="Proteomes" id="UP001418444"/>
    </source>
</evidence>
<name>A0ABP7NL62_9ACTN</name>
<dbReference type="InterPro" id="IPR038964">
    <property type="entry name" value="ABFB"/>
</dbReference>
<dbReference type="EMBL" id="BAAAZW010000001">
    <property type="protein sequence ID" value="GAA3947783.1"/>
    <property type="molecule type" value="Genomic_DNA"/>
</dbReference>
<dbReference type="InterPro" id="IPR013320">
    <property type="entry name" value="ConA-like_dom_sf"/>
</dbReference>
<sequence>MLRILIAGAIAVLAAVVPLSAHTPVAQAGGDPAAGERPCDIYSSGGTPCVGAYSTVRSLYSGKDGPLYQVTRESDRKTLIVASESGYADVSGQDSFCRESLCRITRLIDQSPMRNDLAVAPEGGYGGPNKGVIADALPVTVNGHRAYGMKFTGEMGYRNATRTRGVATGSEPESMYMLSSNRLYNAECCFTFGNTSAIPRDNGNGHMDSIYYGSALSGRECVSPALVEVGCRDNGIRGPMVAADLENGIFRSAVKLNQDTDHPGADFPFATAVLKNDGKRRFSLRSGDAHGGALNTHWDGSLPGVPLDLPGVDVPSLPGLDSIRPGHSATFNVPYTGYMPMKKEGGIGLGVGGDNANLGQGIFFEGALTDGYPSTNIDDRVHADIVAAGYSYDD</sequence>
<dbReference type="PANTHER" id="PTHR39447">
    <property type="entry name" value="ALPHA-L-ARABINOFURANOSIDASE B"/>
    <property type="match status" value="1"/>
</dbReference>
<dbReference type="SUPFAM" id="SSF49899">
    <property type="entry name" value="Concanavalin A-like lectins/glucanases"/>
    <property type="match status" value="1"/>
</dbReference>
<dbReference type="Gene3D" id="2.60.120.200">
    <property type="match status" value="1"/>
</dbReference>
<dbReference type="Pfam" id="PF09206">
    <property type="entry name" value="ArabFuran-catal"/>
    <property type="match status" value="2"/>
</dbReference>
<feature type="chain" id="PRO_5046068633" description="Alpha-L-arabinofuranosidase B catalytic domain-containing protein" evidence="1">
    <location>
        <begin position="29"/>
        <end position="394"/>
    </location>
</feature>
<protein>
    <recommendedName>
        <fullName evidence="2">Alpha-L-arabinofuranosidase B catalytic domain-containing protein</fullName>
    </recommendedName>
</protein>
<keyword evidence="1" id="KW-0732">Signal</keyword>
<organism evidence="3 4">
    <name type="scientific">Gordonia caeni</name>
    <dbReference type="NCBI Taxonomy" id="1007097"/>
    <lineage>
        <taxon>Bacteria</taxon>
        <taxon>Bacillati</taxon>
        <taxon>Actinomycetota</taxon>
        <taxon>Actinomycetes</taxon>
        <taxon>Mycobacteriales</taxon>
        <taxon>Gordoniaceae</taxon>
        <taxon>Gordonia</taxon>
    </lineage>
</organism>
<dbReference type="PANTHER" id="PTHR39447:SF2">
    <property type="entry name" value="ALPHA-L-ARABINOFURANOSIDASE B"/>
    <property type="match status" value="1"/>
</dbReference>